<accession>A0A814TAP7</accession>
<feature type="transmembrane region" description="Helical" evidence="6">
    <location>
        <begin position="30"/>
        <end position="50"/>
    </location>
</feature>
<evidence type="ECO:0000256" key="7">
    <source>
        <dbReference type="SAM" id="SignalP"/>
    </source>
</evidence>
<evidence type="ECO:0000256" key="2">
    <source>
        <dbReference type="ARBA" id="ARBA00005731"/>
    </source>
</evidence>
<protein>
    <submittedName>
        <fullName evidence="8">Uncharacterized protein</fullName>
    </submittedName>
</protein>
<evidence type="ECO:0000256" key="1">
    <source>
        <dbReference type="ARBA" id="ARBA00004141"/>
    </source>
</evidence>
<dbReference type="OrthoDB" id="10258956at2759"/>
<feature type="transmembrane region" description="Helical" evidence="6">
    <location>
        <begin position="95"/>
        <end position="113"/>
    </location>
</feature>
<organism evidence="8 9">
    <name type="scientific">Adineta steineri</name>
    <dbReference type="NCBI Taxonomy" id="433720"/>
    <lineage>
        <taxon>Eukaryota</taxon>
        <taxon>Metazoa</taxon>
        <taxon>Spiralia</taxon>
        <taxon>Gnathifera</taxon>
        <taxon>Rotifera</taxon>
        <taxon>Eurotatoria</taxon>
        <taxon>Bdelloidea</taxon>
        <taxon>Adinetida</taxon>
        <taxon>Adinetidae</taxon>
        <taxon>Adineta</taxon>
    </lineage>
</organism>
<dbReference type="PANTHER" id="PTHR16119:SF17">
    <property type="entry name" value="TRANSMEMBRANE PROTEIN 144"/>
    <property type="match status" value="1"/>
</dbReference>
<comment type="similarity">
    <text evidence="2">Belongs to the TMEM144 family.</text>
</comment>
<dbReference type="GO" id="GO:0015144">
    <property type="term" value="F:carbohydrate transmembrane transporter activity"/>
    <property type="evidence" value="ECO:0007669"/>
    <property type="project" value="InterPro"/>
</dbReference>
<evidence type="ECO:0000256" key="6">
    <source>
        <dbReference type="SAM" id="Phobius"/>
    </source>
</evidence>
<sequence>MLICVFCIPVLFFGSSLVPAAKYPVGDGVSFQFFLCVGVWITGAIVNLIVKNPPFFPLVMIGGMLWATGNILFIYVISIDGLDLSILLWSTTNKFMGWASGHFGWFDVSGILLTVSELTDSQRLLTVNMKKRIIGCSLAIVAGTLFGLVFTPSTYIQNHQDKYPGAIKNGLNYIFAMYTGILLTSSVYYGIYLIFKRNRPYICIERLTATESGKLSNYFHFCEPIHLPKKGLIHRSALDKSLHFLDTIDEDIPKGMFINSEFHIYISDTSIMLGWSVQFERGSGLVQIRSLKWPGMAFFHIPETNRYGSLYCGVGEENKDLAFML</sequence>
<evidence type="ECO:0000313" key="8">
    <source>
        <dbReference type="EMBL" id="CAF1157502.1"/>
    </source>
</evidence>
<keyword evidence="3 6" id="KW-0812">Transmembrane</keyword>
<dbReference type="PANTHER" id="PTHR16119">
    <property type="entry name" value="TRANSMEMBRANE PROTEIN 144"/>
    <property type="match status" value="1"/>
</dbReference>
<dbReference type="AlphaFoldDB" id="A0A814TAP7"/>
<keyword evidence="4 6" id="KW-1133">Transmembrane helix</keyword>
<feature type="transmembrane region" description="Helical" evidence="6">
    <location>
        <begin position="55"/>
        <end position="75"/>
    </location>
</feature>
<dbReference type="InterPro" id="IPR010651">
    <property type="entry name" value="Sugar_transport"/>
</dbReference>
<dbReference type="Pfam" id="PF07857">
    <property type="entry name" value="TMEM144"/>
    <property type="match status" value="2"/>
</dbReference>
<evidence type="ECO:0000256" key="3">
    <source>
        <dbReference type="ARBA" id="ARBA00022692"/>
    </source>
</evidence>
<dbReference type="GO" id="GO:0016020">
    <property type="term" value="C:membrane"/>
    <property type="evidence" value="ECO:0007669"/>
    <property type="project" value="UniProtKB-SubCell"/>
</dbReference>
<comment type="subcellular location">
    <subcellularLocation>
        <location evidence="1">Membrane</location>
        <topology evidence="1">Multi-pass membrane protein</topology>
    </subcellularLocation>
</comment>
<feature type="transmembrane region" description="Helical" evidence="6">
    <location>
        <begin position="173"/>
        <end position="195"/>
    </location>
</feature>
<evidence type="ECO:0000256" key="5">
    <source>
        <dbReference type="ARBA" id="ARBA00023136"/>
    </source>
</evidence>
<feature type="chain" id="PRO_5032493769" evidence="7">
    <location>
        <begin position="21"/>
        <end position="325"/>
    </location>
</feature>
<comment type="caution">
    <text evidence="8">The sequence shown here is derived from an EMBL/GenBank/DDBJ whole genome shotgun (WGS) entry which is preliminary data.</text>
</comment>
<keyword evidence="5 6" id="KW-0472">Membrane</keyword>
<dbReference type="InterPro" id="IPR012435">
    <property type="entry name" value="TMEM144"/>
</dbReference>
<proteinExistence type="inferred from homology"/>
<gene>
    <name evidence="8" type="ORF">VCS650_LOCUS23164</name>
</gene>
<reference evidence="8" key="1">
    <citation type="submission" date="2021-02" db="EMBL/GenBank/DDBJ databases">
        <authorList>
            <person name="Nowell W R."/>
        </authorList>
    </citation>
    <scope>NUCLEOTIDE SEQUENCE</scope>
</reference>
<evidence type="ECO:0000256" key="4">
    <source>
        <dbReference type="ARBA" id="ARBA00022989"/>
    </source>
</evidence>
<dbReference type="Proteomes" id="UP000663891">
    <property type="component" value="Unassembled WGS sequence"/>
</dbReference>
<keyword evidence="7" id="KW-0732">Signal</keyword>
<dbReference type="EMBL" id="CAJNON010000269">
    <property type="protein sequence ID" value="CAF1157502.1"/>
    <property type="molecule type" value="Genomic_DNA"/>
</dbReference>
<evidence type="ECO:0000313" key="9">
    <source>
        <dbReference type="Proteomes" id="UP000663891"/>
    </source>
</evidence>
<name>A0A814TAP7_9BILA</name>
<feature type="signal peptide" evidence="7">
    <location>
        <begin position="1"/>
        <end position="20"/>
    </location>
</feature>
<feature type="transmembrane region" description="Helical" evidence="6">
    <location>
        <begin position="133"/>
        <end position="153"/>
    </location>
</feature>